<dbReference type="InterPro" id="IPR012854">
    <property type="entry name" value="Cu_amine_oxidase-like_N"/>
</dbReference>
<organism evidence="3 4">
    <name type="scientific">Peptoniphilus asaccharolyticus DSM 20463</name>
    <dbReference type="NCBI Taxonomy" id="573058"/>
    <lineage>
        <taxon>Bacteria</taxon>
        <taxon>Bacillati</taxon>
        <taxon>Bacillota</taxon>
        <taxon>Tissierellia</taxon>
        <taxon>Tissierellales</taxon>
        <taxon>Peptoniphilaceae</taxon>
        <taxon>Peptoniphilus</taxon>
    </lineage>
</organism>
<keyword evidence="1" id="KW-0732">Signal</keyword>
<evidence type="ECO:0000259" key="2">
    <source>
        <dbReference type="Pfam" id="PF07833"/>
    </source>
</evidence>
<feature type="domain" description="Copper amine oxidase-like N-terminal" evidence="2">
    <location>
        <begin position="46"/>
        <end position="138"/>
    </location>
</feature>
<gene>
    <name evidence="3" type="ORF">SAMN00017477_0833</name>
</gene>
<feature type="signal peptide" evidence="1">
    <location>
        <begin position="1"/>
        <end position="20"/>
    </location>
</feature>
<name>A0A1W1UXW3_PEPAS</name>
<dbReference type="Gene3D" id="3.30.457.10">
    <property type="entry name" value="Copper amine oxidase-like, N-terminal domain"/>
    <property type="match status" value="1"/>
</dbReference>
<dbReference type="RefSeq" id="WP_084230475.1">
    <property type="nucleotide sequence ID" value="NZ_FWWR01000009.1"/>
</dbReference>
<sequence>MKKFITICICILSMSSICLASGRELKISALGNTIDSSKGVFLDTDSSKVMAPVRDLVKNLGANVEYLPATEDRTAGFVVTYNDISIGMFENSSRAYLMKNSNTKSVDIGIKVVNINSKNYVPVRFIAENLGYQVEWKNLDSHDLVEITQVN</sequence>
<accession>A0A1W1UXW3</accession>
<evidence type="ECO:0000313" key="4">
    <source>
        <dbReference type="Proteomes" id="UP000192368"/>
    </source>
</evidence>
<dbReference type="AlphaFoldDB" id="A0A1W1UXW3"/>
<dbReference type="STRING" id="573058.SAMN00017477_0833"/>
<dbReference type="OrthoDB" id="2379109at2"/>
<feature type="chain" id="PRO_5012732228" evidence="1">
    <location>
        <begin position="21"/>
        <end position="151"/>
    </location>
</feature>
<dbReference type="EMBL" id="FWWR01000009">
    <property type="protein sequence ID" value="SMB85958.1"/>
    <property type="molecule type" value="Genomic_DNA"/>
</dbReference>
<proteinExistence type="predicted"/>
<protein>
    <submittedName>
        <fullName evidence="3">Copper amine oxidase N-terminal domain-containing protein</fullName>
    </submittedName>
</protein>
<dbReference type="SUPFAM" id="SSF55383">
    <property type="entry name" value="Copper amine oxidase, domain N"/>
    <property type="match status" value="1"/>
</dbReference>
<dbReference type="InterPro" id="IPR036582">
    <property type="entry name" value="Mao_N_sf"/>
</dbReference>
<evidence type="ECO:0000313" key="3">
    <source>
        <dbReference type="EMBL" id="SMB85958.1"/>
    </source>
</evidence>
<evidence type="ECO:0000256" key="1">
    <source>
        <dbReference type="SAM" id="SignalP"/>
    </source>
</evidence>
<dbReference type="Proteomes" id="UP000192368">
    <property type="component" value="Unassembled WGS sequence"/>
</dbReference>
<keyword evidence="4" id="KW-1185">Reference proteome</keyword>
<reference evidence="4" key="1">
    <citation type="submission" date="2017-04" db="EMBL/GenBank/DDBJ databases">
        <authorList>
            <person name="Varghese N."/>
            <person name="Submissions S."/>
        </authorList>
    </citation>
    <scope>NUCLEOTIDE SEQUENCE [LARGE SCALE GENOMIC DNA]</scope>
    <source>
        <strain evidence="4">DSM 20463</strain>
    </source>
</reference>
<dbReference type="Pfam" id="PF07833">
    <property type="entry name" value="Cu_amine_oxidN1"/>
    <property type="match status" value="1"/>
</dbReference>